<accession>S6BLA2</accession>
<dbReference type="AlphaFoldDB" id="S6BLA2"/>
<protein>
    <submittedName>
        <fullName evidence="2">Uncharacterized protein</fullName>
    </submittedName>
</protein>
<reference evidence="2" key="1">
    <citation type="journal article" date="2014" name="BMC Genomics">
        <title>The Babesia bovis gene and promoter model: an update from full-length EST analysis.</title>
        <authorList>
            <person name="Yamagishi J."/>
            <person name="Wakaguri H."/>
            <person name="Yokoyama N."/>
            <person name="Yamashita R."/>
            <person name="Suzuki Y."/>
            <person name="Xuan X."/>
            <person name="Igarashi I."/>
        </authorList>
    </citation>
    <scope>NUCLEOTIDE SEQUENCE</scope>
    <source>
        <strain evidence="2">Texas</strain>
    </source>
</reference>
<evidence type="ECO:0000256" key="1">
    <source>
        <dbReference type="SAM" id="MobiDB-lite"/>
    </source>
</evidence>
<dbReference type="VEuPathDB" id="PiroplasmaDB:BBOV_III002580"/>
<feature type="region of interest" description="Disordered" evidence="1">
    <location>
        <begin position="106"/>
        <end position="139"/>
    </location>
</feature>
<dbReference type="EMBL" id="AK440973">
    <property type="protein sequence ID" value="BAN64767.1"/>
    <property type="molecule type" value="mRNA"/>
</dbReference>
<gene>
    <name evidence="2" type="primary">BBOV_III002580</name>
</gene>
<sequence>MKYGSLLDYPINYKEAIDWIVAVKQTGGIEPLAKAVVSLFSEVMKGDRVLDTIQKVRCRAQRVLQKARFAWHPTVCIVLREHERECEDLQHDDIHTNVMDLEYESNADVQCKPQTKEDEDVESGEHDETPESPTLDEPALLKTISDEELKKVIIESANQYEKLLKKLIKRKTYKMTYSPNATWTASCMCVPKRCAIILVSIAPMVFALTSMMRHVALMSPAGSKIASGSGKMGSFFRAAGYTLATDTNPKKTVGVFRYNVEFANSGIVSKLREISGLSTDGDDN</sequence>
<organism evidence="2">
    <name type="scientific">Babesia bovis</name>
    <dbReference type="NCBI Taxonomy" id="5865"/>
    <lineage>
        <taxon>Eukaryota</taxon>
        <taxon>Sar</taxon>
        <taxon>Alveolata</taxon>
        <taxon>Apicomplexa</taxon>
        <taxon>Aconoidasida</taxon>
        <taxon>Piroplasmida</taxon>
        <taxon>Babesiidae</taxon>
        <taxon>Babesia</taxon>
    </lineage>
</organism>
<proteinExistence type="evidence at transcript level"/>
<name>S6BLA2_BABBO</name>
<evidence type="ECO:0000313" key="2">
    <source>
        <dbReference type="EMBL" id="BAN64767.1"/>
    </source>
</evidence>